<evidence type="ECO:0000313" key="3">
    <source>
        <dbReference type="Proteomes" id="UP000327194"/>
    </source>
</evidence>
<sequence>MFGGFKKGFLHKMAVSINVEKYLGLKTPIKVKGSVKNTRRVYQMNLRLMKMQRTTSKIDSQNQKLNDKTDDELTDEQRDKLLGDQITMMNSMNEMLTNAEQFVLDILRLSDKYRAKLDDLTQTELLDLVSFITSKVTGTEPEKSDDSKKA</sequence>
<dbReference type="AlphaFoldDB" id="A0AAE6P082"/>
<feature type="compositionally biased region" description="Polar residues" evidence="1">
    <location>
        <begin position="55"/>
        <end position="64"/>
    </location>
</feature>
<dbReference type="KEGG" id="lfv:LF543_02615"/>
<dbReference type="EMBL" id="CP045562">
    <property type="protein sequence ID" value="QFX92514.1"/>
    <property type="molecule type" value="Genomic_DNA"/>
</dbReference>
<evidence type="ECO:0000256" key="1">
    <source>
        <dbReference type="SAM" id="MobiDB-lite"/>
    </source>
</evidence>
<protein>
    <submittedName>
        <fullName evidence="2">Uncharacterized protein</fullName>
    </submittedName>
</protein>
<dbReference type="InterPro" id="IPR009681">
    <property type="entry name" value="Phage_TAC_Siphoviridae"/>
</dbReference>
<dbReference type="Proteomes" id="UP000327194">
    <property type="component" value="Chromosome"/>
</dbReference>
<feature type="region of interest" description="Disordered" evidence="1">
    <location>
        <begin position="55"/>
        <end position="76"/>
    </location>
</feature>
<dbReference type="Pfam" id="PF06896">
    <property type="entry name" value="Phage_TAC_3"/>
    <property type="match status" value="1"/>
</dbReference>
<organism evidence="2 3">
    <name type="scientific">Fructilactobacillus fructivorans</name>
    <dbReference type="NCBI Taxonomy" id="1614"/>
    <lineage>
        <taxon>Bacteria</taxon>
        <taxon>Bacillati</taxon>
        <taxon>Bacillota</taxon>
        <taxon>Bacilli</taxon>
        <taxon>Lactobacillales</taxon>
        <taxon>Lactobacillaceae</taxon>
        <taxon>Fructilactobacillus</taxon>
    </lineage>
</organism>
<gene>
    <name evidence="2" type="ORF">LF543_02615</name>
</gene>
<name>A0AAE6P082_9LACO</name>
<reference evidence="2 3" key="1">
    <citation type="submission" date="2019-10" db="EMBL/GenBank/DDBJ databases">
        <title>Genome sequencing of Lactobacillus fructivorans.</title>
        <authorList>
            <person name="Kim K."/>
        </authorList>
    </citation>
    <scope>NUCLEOTIDE SEQUENCE [LARGE SCALE GENOMIC DNA]</scope>
    <source>
        <strain evidence="2 3">LF543</strain>
    </source>
</reference>
<accession>A0AAE6P082</accession>
<evidence type="ECO:0000313" key="2">
    <source>
        <dbReference type="EMBL" id="QFX92514.1"/>
    </source>
</evidence>
<proteinExistence type="predicted"/>